<evidence type="ECO:0000256" key="12">
    <source>
        <dbReference type="NCBIfam" id="TIGR00416"/>
    </source>
</evidence>
<dbReference type="InterPro" id="IPR027417">
    <property type="entry name" value="P-loop_NTPase"/>
</dbReference>
<dbReference type="PANTHER" id="PTHR32472">
    <property type="entry name" value="DNA REPAIR PROTEIN RADA"/>
    <property type="match status" value="1"/>
</dbReference>
<sequence>MKSGIRFFCKECGNDFPRWSGQCTACGAWNSLIEEPFTKSKKSLHSKQSTNSDATPLSIKEIDYQDGDRKSSGLPEFDRVLGGGIVPGAVILIGGDPGIGKSTLMLQVANNSGKNVLYASGEESAKQIRIRGERLGTLSENLKIYTETDIFLIEKAIESEKPELVIIDSIQTMFREDIESAPGSVSQVRECAAYLVGIAKKSHIPIFIIGHVTKEGNIAGPRLLEHIVDAVIYFEGEEHKQFRILRGVKNRFGSILEIGIFEMKENGLIPVSNPSEIFLSERPHGQSGSAITAVIEGTRPLLIEIQALTAFTKMAMPRRTAVGVDYNRLMMILAVLEKRASLVLSSLDVFVNIAGGLRANEPALDLPIAMAIASSYKNKPLPEDLAAVGEIGLTGEIRAVNQIERRIIEAEKLGFKKILIPYGNLKQAKKSKIEICGISSISEAFTNIK</sequence>
<feature type="short sequence motif" description="RadA KNRFG motif" evidence="11">
    <location>
        <begin position="249"/>
        <end position="253"/>
    </location>
</feature>
<dbReference type="InterPro" id="IPR020568">
    <property type="entry name" value="Ribosomal_Su5_D2-typ_SF"/>
</dbReference>
<dbReference type="STRING" id="1802579.A2310_08420"/>
<dbReference type="GO" id="GO:0003684">
    <property type="term" value="F:damaged DNA binding"/>
    <property type="evidence" value="ECO:0007669"/>
    <property type="project" value="InterPro"/>
</dbReference>
<evidence type="ECO:0000256" key="13">
    <source>
        <dbReference type="RuleBase" id="RU003555"/>
    </source>
</evidence>
<dbReference type="InterPro" id="IPR004504">
    <property type="entry name" value="DNA_repair_RadA"/>
</dbReference>
<dbReference type="PANTHER" id="PTHR32472:SF10">
    <property type="entry name" value="DNA REPAIR PROTEIN RADA-LIKE PROTEIN"/>
    <property type="match status" value="1"/>
</dbReference>
<dbReference type="SUPFAM" id="SSF52540">
    <property type="entry name" value="P-loop containing nucleoside triphosphate hydrolases"/>
    <property type="match status" value="1"/>
</dbReference>
<dbReference type="FunFam" id="3.40.50.300:FF:000050">
    <property type="entry name" value="DNA repair protein RadA"/>
    <property type="match status" value="1"/>
</dbReference>
<keyword evidence="1 11" id="KW-0479">Metal-binding</keyword>
<accession>A0A1F4SVG0</accession>
<evidence type="ECO:0000313" key="16">
    <source>
        <dbReference type="EMBL" id="OGC24419.1"/>
    </source>
</evidence>
<dbReference type="AlphaFoldDB" id="A0A1F4SVG0"/>
<dbReference type="GO" id="GO:0005524">
    <property type="term" value="F:ATP binding"/>
    <property type="evidence" value="ECO:0007669"/>
    <property type="project" value="UniProtKB-UniRule"/>
</dbReference>
<evidence type="ECO:0000256" key="14">
    <source>
        <dbReference type="SAM" id="MobiDB-lite"/>
    </source>
</evidence>
<evidence type="ECO:0000256" key="6">
    <source>
        <dbReference type="ARBA" id="ARBA00022833"/>
    </source>
</evidence>
<feature type="region of interest" description="Lon-protease-like" evidence="11">
    <location>
        <begin position="348"/>
        <end position="449"/>
    </location>
</feature>
<evidence type="ECO:0000256" key="8">
    <source>
        <dbReference type="ARBA" id="ARBA00023016"/>
    </source>
</evidence>
<dbReference type="InterPro" id="IPR041166">
    <property type="entry name" value="Rubredoxin_2"/>
</dbReference>
<dbReference type="GO" id="GO:0000725">
    <property type="term" value="P:recombinational repair"/>
    <property type="evidence" value="ECO:0007669"/>
    <property type="project" value="UniProtKB-UniRule"/>
</dbReference>
<feature type="binding site" evidence="11">
    <location>
        <begin position="95"/>
        <end position="102"/>
    </location>
    <ligand>
        <name>ATP</name>
        <dbReference type="ChEBI" id="CHEBI:30616"/>
    </ligand>
</feature>
<dbReference type="Gene3D" id="3.40.50.300">
    <property type="entry name" value="P-loop containing nucleotide triphosphate hydrolases"/>
    <property type="match status" value="1"/>
</dbReference>
<evidence type="ECO:0000256" key="7">
    <source>
        <dbReference type="ARBA" id="ARBA00022840"/>
    </source>
</evidence>
<evidence type="ECO:0000256" key="4">
    <source>
        <dbReference type="ARBA" id="ARBA00022771"/>
    </source>
</evidence>
<dbReference type="GO" id="GO:0016787">
    <property type="term" value="F:hydrolase activity"/>
    <property type="evidence" value="ECO:0007669"/>
    <property type="project" value="UniProtKB-KW"/>
</dbReference>
<dbReference type="NCBIfam" id="TIGR00416">
    <property type="entry name" value="sms"/>
    <property type="match status" value="1"/>
</dbReference>
<evidence type="ECO:0000259" key="15">
    <source>
        <dbReference type="PROSITE" id="PS50162"/>
    </source>
</evidence>
<dbReference type="Pfam" id="PF18073">
    <property type="entry name" value="Zn_ribbon_LapB"/>
    <property type="match status" value="1"/>
</dbReference>
<keyword evidence="2 11" id="KW-0547">Nucleotide-binding</keyword>
<comment type="function">
    <text evidence="11">Plays a role in repairing double-strand DNA breaks, probably involving stabilizing or processing branched DNA or blocked replication forks.</text>
</comment>
<keyword evidence="8 11" id="KW-0346">Stress response</keyword>
<comment type="function">
    <text evidence="13">DNA-dependent ATPase involved in processing of recombination intermediates, plays a role in repairing DNA breaks. Stimulates the branch migration of RecA-mediated strand transfer reactions, allowing the 3' invading strand to extend heteroduplex DNA faster. Binds ssDNA in the presence of ADP but not other nucleotides, has ATPase activity that is stimulated by ssDNA and various branched DNA structures, but inhibited by SSB. Does not have RecA's homology-searching function.</text>
</comment>
<dbReference type="InterPro" id="IPR020588">
    <property type="entry name" value="RecA_ATP-bd"/>
</dbReference>
<keyword evidence="9 11" id="KW-0238">DNA-binding</keyword>
<evidence type="ECO:0000256" key="9">
    <source>
        <dbReference type="ARBA" id="ARBA00023125"/>
    </source>
</evidence>
<reference evidence="16 17" key="1">
    <citation type="journal article" date="2016" name="Nat. Commun.">
        <title>Thousands of microbial genomes shed light on interconnected biogeochemical processes in an aquifer system.</title>
        <authorList>
            <person name="Anantharaman K."/>
            <person name="Brown C.T."/>
            <person name="Hug L.A."/>
            <person name="Sharon I."/>
            <person name="Castelle C.J."/>
            <person name="Probst A.J."/>
            <person name="Thomas B.C."/>
            <person name="Singh A."/>
            <person name="Wilkins M.J."/>
            <person name="Karaoz U."/>
            <person name="Brodie E.L."/>
            <person name="Williams K.H."/>
            <person name="Hubbard S.S."/>
            <person name="Banfield J.F."/>
        </authorList>
    </citation>
    <scope>NUCLEOTIDE SEQUENCE [LARGE SCALE GENOMIC DNA]</scope>
</reference>
<name>A0A1F4SVG0_UNCSA</name>
<comment type="caution">
    <text evidence="16">The sequence shown here is derived from an EMBL/GenBank/DDBJ whole genome shotgun (WGS) entry which is preliminary data.</text>
</comment>
<evidence type="ECO:0000256" key="11">
    <source>
        <dbReference type="HAMAP-Rule" id="MF_01498"/>
    </source>
</evidence>
<dbReference type="Pfam" id="PF13541">
    <property type="entry name" value="ChlI"/>
    <property type="match status" value="1"/>
</dbReference>
<proteinExistence type="inferred from homology"/>
<dbReference type="GO" id="GO:0005829">
    <property type="term" value="C:cytosol"/>
    <property type="evidence" value="ECO:0007669"/>
    <property type="project" value="TreeGrafter"/>
</dbReference>
<dbReference type="HAMAP" id="MF_01498">
    <property type="entry name" value="RadA_bact"/>
    <property type="match status" value="1"/>
</dbReference>
<dbReference type="EMBL" id="MEUB01000009">
    <property type="protein sequence ID" value="OGC24419.1"/>
    <property type="molecule type" value="Genomic_DNA"/>
</dbReference>
<evidence type="ECO:0000256" key="2">
    <source>
        <dbReference type="ARBA" id="ARBA00022741"/>
    </source>
</evidence>
<dbReference type="PRINTS" id="PR01874">
    <property type="entry name" value="DNAREPAIRADA"/>
</dbReference>
<evidence type="ECO:0000256" key="5">
    <source>
        <dbReference type="ARBA" id="ARBA00022801"/>
    </source>
</evidence>
<protein>
    <recommendedName>
        <fullName evidence="11 12">DNA repair protein RadA</fullName>
    </recommendedName>
</protein>
<dbReference type="Proteomes" id="UP000178417">
    <property type="component" value="Unassembled WGS sequence"/>
</dbReference>
<comment type="similarity">
    <text evidence="11 13">Belongs to the RecA family. RadA subfamily.</text>
</comment>
<evidence type="ECO:0000313" key="17">
    <source>
        <dbReference type="Proteomes" id="UP000178417"/>
    </source>
</evidence>
<dbReference type="CDD" id="cd01121">
    <property type="entry name" value="RadA_SMS_N"/>
    <property type="match status" value="1"/>
</dbReference>
<dbReference type="SMART" id="SM00382">
    <property type="entry name" value="AAA"/>
    <property type="match status" value="1"/>
</dbReference>
<evidence type="ECO:0000256" key="1">
    <source>
        <dbReference type="ARBA" id="ARBA00022723"/>
    </source>
</evidence>
<dbReference type="InterPro" id="IPR014721">
    <property type="entry name" value="Ribsml_uS5_D2-typ_fold_subgr"/>
</dbReference>
<dbReference type="GO" id="GO:0008270">
    <property type="term" value="F:zinc ion binding"/>
    <property type="evidence" value="ECO:0007669"/>
    <property type="project" value="UniProtKB-KW"/>
</dbReference>
<feature type="compositionally biased region" description="Polar residues" evidence="14">
    <location>
        <begin position="46"/>
        <end position="55"/>
    </location>
</feature>
<dbReference type="GO" id="GO:0140664">
    <property type="term" value="F:ATP-dependent DNA damage sensor activity"/>
    <property type="evidence" value="ECO:0007669"/>
    <property type="project" value="InterPro"/>
</dbReference>
<keyword evidence="4 13" id="KW-0863">Zinc-finger</keyword>
<keyword evidence="10 11" id="KW-0234">DNA repair</keyword>
<organism evidence="16 17">
    <name type="scientific">candidate division WOR-1 bacterium RIFOXYB2_FULL_37_13</name>
    <dbReference type="NCBI Taxonomy" id="1802579"/>
    <lineage>
        <taxon>Bacteria</taxon>
        <taxon>Bacillati</taxon>
        <taxon>Saganbacteria</taxon>
    </lineage>
</organism>
<dbReference type="PROSITE" id="PS50162">
    <property type="entry name" value="RECA_2"/>
    <property type="match status" value="1"/>
</dbReference>
<comment type="domain">
    <text evidence="11">The middle region has homology to RecA with ATPase motifs including the RadA KNRFG motif, while the C-terminus is homologous to Lon protease.</text>
</comment>
<evidence type="ECO:0000256" key="10">
    <source>
        <dbReference type="ARBA" id="ARBA00023204"/>
    </source>
</evidence>
<dbReference type="SUPFAM" id="SSF54211">
    <property type="entry name" value="Ribosomal protein S5 domain 2-like"/>
    <property type="match status" value="1"/>
</dbReference>
<evidence type="ECO:0000256" key="3">
    <source>
        <dbReference type="ARBA" id="ARBA00022763"/>
    </source>
</evidence>
<keyword evidence="6 13" id="KW-0862">Zinc</keyword>
<feature type="region of interest" description="Disordered" evidence="14">
    <location>
        <begin position="40"/>
        <end position="59"/>
    </location>
</feature>
<keyword evidence="5" id="KW-0378">Hydrolase</keyword>
<dbReference type="InterPro" id="IPR003593">
    <property type="entry name" value="AAA+_ATPase"/>
</dbReference>
<gene>
    <name evidence="11" type="primary">radA</name>
    <name evidence="16" type="ORF">A2310_08420</name>
</gene>
<dbReference type="Gene3D" id="3.30.230.10">
    <property type="match status" value="1"/>
</dbReference>
<feature type="domain" description="RecA family profile 1" evidence="15">
    <location>
        <begin position="66"/>
        <end position="212"/>
    </location>
</feature>
<keyword evidence="3 11" id="KW-0227">DNA damage</keyword>
<dbReference type="Pfam" id="PF13481">
    <property type="entry name" value="AAA_25"/>
    <property type="match status" value="1"/>
</dbReference>
<keyword evidence="7 11" id="KW-0067">ATP-binding</keyword>